<proteinExistence type="predicted"/>
<name>A0A6P7SID4_9MOLL</name>
<dbReference type="AlphaFoldDB" id="A0A6P7SID4"/>
<dbReference type="Proteomes" id="UP000515154">
    <property type="component" value="Linkage group LG1"/>
</dbReference>
<accession>A0A6P7SID4</accession>
<organism evidence="1 2">
    <name type="scientific">Octopus sinensis</name>
    <name type="common">East Asian common octopus</name>
    <dbReference type="NCBI Taxonomy" id="2607531"/>
    <lineage>
        <taxon>Eukaryota</taxon>
        <taxon>Metazoa</taxon>
        <taxon>Spiralia</taxon>
        <taxon>Lophotrochozoa</taxon>
        <taxon>Mollusca</taxon>
        <taxon>Cephalopoda</taxon>
        <taxon>Coleoidea</taxon>
        <taxon>Octopodiformes</taxon>
        <taxon>Octopoda</taxon>
        <taxon>Incirrata</taxon>
        <taxon>Octopodidae</taxon>
        <taxon>Octopus</taxon>
    </lineage>
</organism>
<evidence type="ECO:0000313" key="1">
    <source>
        <dbReference type="Proteomes" id="UP000515154"/>
    </source>
</evidence>
<reference evidence="2" key="1">
    <citation type="submission" date="2025-08" db="UniProtKB">
        <authorList>
            <consortium name="RefSeq"/>
        </authorList>
    </citation>
    <scope>IDENTIFICATION</scope>
</reference>
<sequence length="153" mass="17796">MALNPSCEAAVVVGLETFARPYCKMKPPDIPIWFNQTFIKKLRNSSCWQFYLKQCMPPPKGHFQENHHTTTITVIVFVFLILGLVILFFVFNRHWRFGHIVSNVVRKRFSQNKMNNEKLSRQSAQCSYRMDTPEGERLLEGEAAEAVKLDNQC</sequence>
<gene>
    <name evidence="2" type="primary">LOC115213369</name>
</gene>
<protein>
    <submittedName>
        <fullName evidence="2">Uncharacterized protein LOC115213369</fullName>
    </submittedName>
</protein>
<dbReference type="KEGG" id="osn:115213369"/>
<keyword evidence="1" id="KW-1185">Reference proteome</keyword>
<dbReference type="RefSeq" id="XP_029638177.1">
    <property type="nucleotide sequence ID" value="XM_029782317.2"/>
</dbReference>
<evidence type="ECO:0000313" key="2">
    <source>
        <dbReference type="RefSeq" id="XP_029638177.1"/>
    </source>
</evidence>